<gene>
    <name evidence="1" type="ORF">ACFYXI_38535</name>
</gene>
<reference evidence="1 2" key="1">
    <citation type="submission" date="2024-10" db="EMBL/GenBank/DDBJ databases">
        <title>The Natural Products Discovery Center: Release of the First 8490 Sequenced Strains for Exploring Actinobacteria Biosynthetic Diversity.</title>
        <authorList>
            <person name="Kalkreuter E."/>
            <person name="Kautsar S.A."/>
            <person name="Yang D."/>
            <person name="Bader C.D."/>
            <person name="Teijaro C.N."/>
            <person name="Fluegel L."/>
            <person name="Davis C.M."/>
            <person name="Simpson J.R."/>
            <person name="Lauterbach L."/>
            <person name="Steele A.D."/>
            <person name="Gui C."/>
            <person name="Meng S."/>
            <person name="Li G."/>
            <person name="Viehrig K."/>
            <person name="Ye F."/>
            <person name="Su P."/>
            <person name="Kiefer A.F."/>
            <person name="Nichols A."/>
            <person name="Cepeda A.J."/>
            <person name="Yan W."/>
            <person name="Fan B."/>
            <person name="Jiang Y."/>
            <person name="Adhikari A."/>
            <person name="Zheng C.-J."/>
            <person name="Schuster L."/>
            <person name="Cowan T.M."/>
            <person name="Smanski M.J."/>
            <person name="Chevrette M.G."/>
            <person name="De Carvalho L.P.S."/>
            <person name="Shen B."/>
        </authorList>
    </citation>
    <scope>NUCLEOTIDE SEQUENCE [LARGE SCALE GENOMIC DNA]</scope>
    <source>
        <strain evidence="1 2">NPDC002173</strain>
    </source>
</reference>
<evidence type="ECO:0000313" key="1">
    <source>
        <dbReference type="EMBL" id="MFF3671498.1"/>
    </source>
</evidence>
<protein>
    <submittedName>
        <fullName evidence="1">Uncharacterized protein</fullName>
    </submittedName>
</protein>
<accession>A0ABW6T4U1</accession>
<keyword evidence="2" id="KW-1185">Reference proteome</keyword>
<sequence>MEAGSASVTRMAEGFPMLASMFADPATLAAHKEELRHQGAGPHKVNEVVAAYLRTEQDLGRLGGKPGSDFGLPA</sequence>
<dbReference type="EMBL" id="JBIASD010000048">
    <property type="protein sequence ID" value="MFF3671498.1"/>
    <property type="molecule type" value="Genomic_DNA"/>
</dbReference>
<dbReference type="RefSeq" id="WP_387417674.1">
    <property type="nucleotide sequence ID" value="NZ_JBIASD010000048.1"/>
</dbReference>
<organism evidence="1 2">
    <name type="scientific">Microtetraspora malaysiensis</name>
    <dbReference type="NCBI Taxonomy" id="161358"/>
    <lineage>
        <taxon>Bacteria</taxon>
        <taxon>Bacillati</taxon>
        <taxon>Actinomycetota</taxon>
        <taxon>Actinomycetes</taxon>
        <taxon>Streptosporangiales</taxon>
        <taxon>Streptosporangiaceae</taxon>
        <taxon>Microtetraspora</taxon>
    </lineage>
</organism>
<evidence type="ECO:0000313" key="2">
    <source>
        <dbReference type="Proteomes" id="UP001602013"/>
    </source>
</evidence>
<comment type="caution">
    <text evidence="1">The sequence shown here is derived from an EMBL/GenBank/DDBJ whole genome shotgun (WGS) entry which is preliminary data.</text>
</comment>
<name>A0ABW6T4U1_9ACTN</name>
<dbReference type="Proteomes" id="UP001602013">
    <property type="component" value="Unassembled WGS sequence"/>
</dbReference>
<proteinExistence type="predicted"/>